<dbReference type="EC" id="4.1.3.27" evidence="2"/>
<dbReference type="AlphaFoldDB" id="A0A076F962"/>
<dbReference type="Gene3D" id="3.60.120.10">
    <property type="entry name" value="Anthranilate synthase"/>
    <property type="match status" value="1"/>
</dbReference>
<dbReference type="eggNOG" id="COG0147">
    <property type="taxonomic scope" value="Bacteria"/>
</dbReference>
<organism evidence="2 3">
    <name type="scientific">Campylobacter iguaniorum</name>
    <dbReference type="NCBI Taxonomy" id="1244531"/>
    <lineage>
        <taxon>Bacteria</taxon>
        <taxon>Pseudomonadati</taxon>
        <taxon>Campylobacterota</taxon>
        <taxon>Epsilonproteobacteria</taxon>
        <taxon>Campylobacterales</taxon>
        <taxon>Campylobacteraceae</taxon>
        <taxon>Campylobacter</taxon>
    </lineage>
</organism>
<dbReference type="KEGG" id="caj:CIG1485E_0364"/>
<dbReference type="STRING" id="1244531.CIG2463D_0369"/>
<dbReference type="Pfam" id="PF00425">
    <property type="entry name" value="Chorismate_bind"/>
    <property type="match status" value="1"/>
</dbReference>
<keyword evidence="3" id="KW-1185">Reference proteome</keyword>
<dbReference type="PRINTS" id="PR00095">
    <property type="entry name" value="ANTSNTHASEI"/>
</dbReference>
<dbReference type="InterPro" id="IPR005801">
    <property type="entry name" value="ADC_synthase"/>
</dbReference>
<dbReference type="OrthoDB" id="9803598at2"/>
<name>A0A076F962_9BACT</name>
<dbReference type="RefSeq" id="WP_038453085.1">
    <property type="nucleotide sequence ID" value="NZ_CP009043.1"/>
</dbReference>
<reference evidence="3" key="1">
    <citation type="journal article" date="2014" name="Genome Announc.">
        <title>Complete Genome Sequence of Campylobacter iguaniorum Strain 1485ET, Isolated from a Bearded Dragon (Pogona vitticeps).</title>
        <authorList>
            <person name="Gilbert M.J."/>
            <person name="Miller W.G."/>
            <person name="Yee E."/>
            <person name="Kik M."/>
            <person name="Wagenaar J.A."/>
            <person name="Duim B."/>
        </authorList>
    </citation>
    <scope>NUCLEOTIDE SEQUENCE [LARGE SCALE GENOMIC DNA]</scope>
    <source>
        <strain evidence="3">1485E</strain>
    </source>
</reference>
<accession>A0A076F962</accession>
<evidence type="ECO:0000259" key="1">
    <source>
        <dbReference type="Pfam" id="PF00425"/>
    </source>
</evidence>
<dbReference type="SUPFAM" id="SSF56322">
    <property type="entry name" value="ADC synthase"/>
    <property type="match status" value="1"/>
</dbReference>
<dbReference type="PANTHER" id="PTHR11236:SF9">
    <property type="entry name" value="ANTHRANILATE SYNTHASE COMPONENT 1"/>
    <property type="match status" value="1"/>
</dbReference>
<keyword evidence="2" id="KW-0456">Lyase</keyword>
<dbReference type="GO" id="GO:0000162">
    <property type="term" value="P:L-tryptophan biosynthetic process"/>
    <property type="evidence" value="ECO:0007669"/>
    <property type="project" value="TreeGrafter"/>
</dbReference>
<sequence>MLLQEPVAYLKKILQDYPNSYMAEDTTQTIIGIDCSYIEGDDFAKLKFAYENGNRICEFAGLFGVLSYNAVHKFENIGEQKLGLYDFPTYFYADAKAYLHYDKQSKIYSFYGNNDYFSNLEAVEAKQPQKDKYYKIITNLDNEQNHYNNAIKKAKEYIKNGDVFQVVLGEILELETNLEALEFYEVLKVQNPSPYMFYFPTPYGVVAGSSPELIMQIKKDEIFVAPIAGTRGRGSDANEDEKLKNDLLNDQKELSEHKMLIDLARNDIGKFAKRGSVKLKNPMHVEYFESVMHIVSEVYGQKDESRSNFDVLSVVFPAGTLSGSPKIRAMQIINELESFSRGIYGGGLGFWHFNGDVQMAILIRSAVFVPCDEGKSRVFIGAGAGIVWDSVAANEYAEICKKRKSCLNVFEKICKNAKEPK</sequence>
<gene>
    <name evidence="2" type="primary">trpE</name>
    <name evidence="2" type="ORF">CIG1485E_0364</name>
</gene>
<proteinExistence type="predicted"/>
<evidence type="ECO:0000313" key="2">
    <source>
        <dbReference type="EMBL" id="AII14233.1"/>
    </source>
</evidence>
<feature type="domain" description="Chorismate-utilising enzyme C-terminal" evidence="1">
    <location>
        <begin position="144"/>
        <end position="402"/>
    </location>
</feature>
<dbReference type="PANTHER" id="PTHR11236">
    <property type="entry name" value="AMINOBENZOATE/ANTHRANILATE SYNTHASE"/>
    <property type="match status" value="1"/>
</dbReference>
<dbReference type="Proteomes" id="UP000028486">
    <property type="component" value="Chromosome"/>
</dbReference>
<dbReference type="HOGENOM" id="CLU_006493_9_2_7"/>
<evidence type="ECO:0000313" key="3">
    <source>
        <dbReference type="Proteomes" id="UP000028486"/>
    </source>
</evidence>
<dbReference type="InterPro" id="IPR015890">
    <property type="entry name" value="Chorismate_C"/>
</dbReference>
<protein>
    <submittedName>
        <fullName evidence="2">Anthranilate synthase component I</fullName>
        <ecNumber evidence="2">4.1.3.27</ecNumber>
    </submittedName>
</protein>
<dbReference type="EMBL" id="CP009043">
    <property type="protein sequence ID" value="AII14233.1"/>
    <property type="molecule type" value="Genomic_DNA"/>
</dbReference>
<dbReference type="GO" id="GO:0004049">
    <property type="term" value="F:anthranilate synthase activity"/>
    <property type="evidence" value="ECO:0007669"/>
    <property type="project" value="UniProtKB-EC"/>
</dbReference>
<dbReference type="InterPro" id="IPR019999">
    <property type="entry name" value="Anth_synth_I-like"/>
</dbReference>
<dbReference type="PATRIC" id="fig|1244531.5.peg.375"/>